<dbReference type="EMBL" id="BORS01000005">
    <property type="protein sequence ID" value="GIO41962.1"/>
    <property type="molecule type" value="Genomic_DNA"/>
</dbReference>
<dbReference type="Pfam" id="PF05159">
    <property type="entry name" value="Capsule_synth"/>
    <property type="match status" value="2"/>
</dbReference>
<name>A0A919Y4H3_9BACL</name>
<dbReference type="CDD" id="cd16440">
    <property type="entry name" value="beta_Kdo_transferase_KpsC_1"/>
    <property type="match status" value="1"/>
</dbReference>
<accession>A0A919Y4H3</accession>
<reference evidence="1" key="1">
    <citation type="submission" date="2021-03" db="EMBL/GenBank/DDBJ databases">
        <title>Antimicrobial resistance genes in bacteria isolated from Japanese honey, and their potential for conferring macrolide and lincosamide resistance in the American foulbrood pathogen Paenibacillus larvae.</title>
        <authorList>
            <person name="Okamoto M."/>
            <person name="Kumagai M."/>
            <person name="Kanamori H."/>
            <person name="Takamatsu D."/>
        </authorList>
    </citation>
    <scope>NUCLEOTIDE SEQUENCE</scope>
    <source>
        <strain evidence="1">J41TS4</strain>
    </source>
</reference>
<dbReference type="CDD" id="cd16439">
    <property type="entry name" value="beta_Kdo_transferase_KpsC_2"/>
    <property type="match status" value="1"/>
</dbReference>
<comment type="caution">
    <text evidence="1">The sequence shown here is derived from an EMBL/GenBank/DDBJ whole genome shotgun (WGS) entry which is preliminary data.</text>
</comment>
<evidence type="ECO:0000313" key="2">
    <source>
        <dbReference type="Proteomes" id="UP000678895"/>
    </source>
</evidence>
<protein>
    <submittedName>
        <fullName evidence="1">Capsule polysaccharide modification protein LipA</fullName>
    </submittedName>
</protein>
<gene>
    <name evidence="1" type="primary">lipA</name>
    <name evidence="1" type="ORF">J41TS4_17200</name>
</gene>
<dbReference type="InterPro" id="IPR007833">
    <property type="entry name" value="Capsule_polysaccharide_synth"/>
</dbReference>
<proteinExistence type="predicted"/>
<dbReference type="Proteomes" id="UP000678895">
    <property type="component" value="Unassembled WGS sequence"/>
</dbReference>
<dbReference type="RefSeq" id="WP_301626470.1">
    <property type="nucleotide sequence ID" value="NZ_BORS01000005.1"/>
</dbReference>
<dbReference type="AlphaFoldDB" id="A0A919Y4H3"/>
<dbReference type="GO" id="GO:0000271">
    <property type="term" value="P:polysaccharide biosynthetic process"/>
    <property type="evidence" value="ECO:0007669"/>
    <property type="project" value="InterPro"/>
</dbReference>
<sequence>MIGIYSKGIAEIPFLESFLQDEVVLNPKDGYPLTYIAGWGKKPSATQALIKAKKLSIPYLSLEDGFIRSVELGVLKGPPLSLIIDPVGIYYDATCSSRLEEILNEETFSEELLAEARVCMKFIVEHKISKYNHTNERFVPLINTKKNILLVDQTANDMSVELGLANEQSFRQMYEHALNIYPDENIYIKVHPDVIARKKEGYLSKLSLDPRVNIISKDINPIDLVSYMDHVMVVTSQLGFEALMLGKKVSCFGVPFYACWGLTEDHLTCERRTRQRSLVEVFAAAYLRYPSYIRPQTGISGHLLDVLEYIKLHKEMKDNTKINKLVGIPIWKRQFMRPFFDKYTTLNFISSHSQSTRPIANEYKYIVWSYQAGEVTQRLHETQIERIEDGFFRSVGLGSNFHPPWSLVKDDLGMYFNPKAPSRLEQILNTTGFDEVDLKEARLIRKYIIEHELSKYNTDISRELNINNEDNRKVLFVPGQVADDASIIYGCANDIRTIEDLLTNLRNTYPNAFILFKPHPDVVKGNRRGMYLDSKLINLCDHIETEASVLQCIKIADEVHTLTSQTGFDALLRGKKVYTYGGPFYAGWGLTSDLINFPRRTRMLSLDELVAGTLIYYPKYYNWDLKQQADCRSVLRKLVSLREKKSKARFSGLLDTNKTRWLRKYMHLSRELLGRVR</sequence>
<keyword evidence="2" id="KW-1185">Reference proteome</keyword>
<organism evidence="1 2">
    <name type="scientific">Paenibacillus apis</name>
    <dbReference type="NCBI Taxonomy" id="1792174"/>
    <lineage>
        <taxon>Bacteria</taxon>
        <taxon>Bacillati</taxon>
        <taxon>Bacillota</taxon>
        <taxon>Bacilli</taxon>
        <taxon>Bacillales</taxon>
        <taxon>Paenibacillaceae</taxon>
        <taxon>Paenibacillus</taxon>
    </lineage>
</organism>
<evidence type="ECO:0000313" key="1">
    <source>
        <dbReference type="EMBL" id="GIO41962.1"/>
    </source>
</evidence>
<dbReference type="GO" id="GO:0015774">
    <property type="term" value="P:polysaccharide transport"/>
    <property type="evidence" value="ECO:0007669"/>
    <property type="project" value="InterPro"/>
</dbReference>